<keyword evidence="12" id="KW-1185">Reference proteome</keyword>
<sequence>MNASATIRSTYVRASVMHMRPPRMPSSTPERRPINSEKLREFKKVDHLHHREECEKERATSKTTEDCGLEQSTAANDIQSLMDFDDEETVRSRICKMLTSFPYRDPIYLVAIVFAVGSLDLVINAFFDLVPRVATEVKFEAEKTVAVPTTVLIGSILFFAAAVFDVFGALNADRGTLETSKEDLGAVTYKPALLGSPEFEWLPPKTKLIELSKTSLAFQAGLIVLFGGVIFMFAGIVVFPGIISDESPLFASIVFGPQVIHGFLFFIANAMLAISEQDKWYIPKIKDPDWMGAFLNATGGFWFMMSGFFFYQKDELAAAAAAMVGSWAFLVGSVVRCKLFIEIITLAMRFSTLLAIAILSVTSAASVEGKHKLCKVGASGTNKTDDAPAIRSAFSKCNHGGKIEFSAPTYYVNSVLNVTGLENIEVDIKGKLLWSTDITYWLYHSLPVGYQNQSTAFVPSGNNVRINGHGIGNLDGNGDYWYQWIKKQPNTLNYPGRPHQITFNGLTNSVVKGLSFFRSQMWTMSIINSHNNVLEGILVNNTGNVVSSSNTDGANTMFSSNITMRNWTVYNGDDSIAIKANSTNISILNSKFYNGLGIAIGSIGQYSGHFETIESVRAENIQYNNALHAFYIKTWTAEQNGYPPNGGGGGMGYAEDLYLKNLTVVGLRCAAFAISQCTRFSGAPGVGNCTNSQFQLRGIEIDGMVGSSKSNRIASLQCSAEKPCTDITLQNIDLELSNGTAADNYLCGNVVDAKGWACTGKVCEAVTHGLARVNGIRLHYVTAGFGPALLLLHGTPKTHYYCPDLRGFGATDKPPSSDGYDGATNAKDMISLMDQLGHSKFAIHSEDRGATFCEMVLSARLTAQSFFTRENIAGHYNQTGLLNWHIPFLWMLHVPEMLIQGREEEFWTHFHEGRVL</sequence>
<gene>
    <name evidence="11" type="ORF">PMIN01_12370</name>
</gene>
<feature type="transmembrane region" description="Helical" evidence="10">
    <location>
        <begin position="347"/>
        <end position="367"/>
    </location>
</feature>
<feature type="transmembrane region" description="Helical" evidence="10">
    <location>
        <begin position="293"/>
        <end position="311"/>
    </location>
</feature>
<evidence type="ECO:0000256" key="6">
    <source>
        <dbReference type="ARBA" id="ARBA00023180"/>
    </source>
</evidence>
<evidence type="ECO:0000256" key="2">
    <source>
        <dbReference type="ARBA" id="ARBA00008834"/>
    </source>
</evidence>
<keyword evidence="7 9" id="KW-0326">Glycosidase</keyword>
<keyword evidence="6" id="KW-0325">Glycoprotein</keyword>
<protein>
    <submittedName>
        <fullName evidence="11">Exo-rhamnogalacturonase B</fullName>
    </submittedName>
</protein>
<evidence type="ECO:0000256" key="1">
    <source>
        <dbReference type="ARBA" id="ARBA00004613"/>
    </source>
</evidence>
<evidence type="ECO:0000256" key="8">
    <source>
        <dbReference type="ARBA" id="ARBA00023316"/>
    </source>
</evidence>
<keyword evidence="3" id="KW-0964">Secreted</keyword>
<feature type="transmembrane region" description="Helical" evidence="10">
    <location>
        <begin position="249"/>
        <end position="272"/>
    </location>
</feature>
<dbReference type="InterPro" id="IPR012334">
    <property type="entry name" value="Pectin_lyas_fold"/>
</dbReference>
<evidence type="ECO:0000313" key="12">
    <source>
        <dbReference type="Proteomes" id="UP000756921"/>
    </source>
</evidence>
<proteinExistence type="inferred from homology"/>
<dbReference type="EMBL" id="WJXW01000016">
    <property type="protein sequence ID" value="KAF9729506.1"/>
    <property type="molecule type" value="Genomic_DNA"/>
</dbReference>
<dbReference type="GO" id="GO:0005576">
    <property type="term" value="C:extracellular region"/>
    <property type="evidence" value="ECO:0007669"/>
    <property type="project" value="UniProtKB-SubCell"/>
</dbReference>
<comment type="caution">
    <text evidence="11">The sequence shown here is derived from an EMBL/GenBank/DDBJ whole genome shotgun (WGS) entry which is preliminary data.</text>
</comment>
<comment type="similarity">
    <text evidence="2 9">Belongs to the glycosyl hydrolase 28 family.</text>
</comment>
<dbReference type="InterPro" id="IPR011050">
    <property type="entry name" value="Pectin_lyase_fold/virulence"/>
</dbReference>
<reference evidence="11" key="1">
    <citation type="journal article" date="2020" name="Mol. Plant Microbe Interact.">
        <title>Genome Sequence of the Biocontrol Agent Coniothyrium minitans strain Conio (IMI 134523).</title>
        <authorList>
            <person name="Patel D."/>
            <person name="Shittu T.A."/>
            <person name="Baroncelli R."/>
            <person name="Muthumeenakshi S."/>
            <person name="Osborne T.H."/>
            <person name="Janganan T.K."/>
            <person name="Sreenivasaprasad S."/>
        </authorList>
    </citation>
    <scope>NUCLEOTIDE SEQUENCE</scope>
    <source>
        <strain evidence="11">Conio</strain>
    </source>
</reference>
<dbReference type="Pfam" id="PF00295">
    <property type="entry name" value="Glyco_hydro_28"/>
    <property type="match status" value="1"/>
</dbReference>
<keyword evidence="10" id="KW-0812">Transmembrane</keyword>
<feature type="transmembrane region" description="Helical" evidence="10">
    <location>
        <begin position="317"/>
        <end position="335"/>
    </location>
</feature>
<dbReference type="GO" id="GO:0004650">
    <property type="term" value="F:polygalacturonase activity"/>
    <property type="evidence" value="ECO:0007669"/>
    <property type="project" value="InterPro"/>
</dbReference>
<evidence type="ECO:0000256" key="3">
    <source>
        <dbReference type="ARBA" id="ARBA00022525"/>
    </source>
</evidence>
<name>A0A9P6KKD9_9PLEO</name>
<evidence type="ECO:0000256" key="7">
    <source>
        <dbReference type="ARBA" id="ARBA00023295"/>
    </source>
</evidence>
<keyword evidence="5 9" id="KW-0378">Hydrolase</keyword>
<feature type="transmembrane region" description="Helical" evidence="10">
    <location>
        <begin position="147"/>
        <end position="170"/>
    </location>
</feature>
<keyword evidence="8" id="KW-0961">Cell wall biogenesis/degradation</keyword>
<accession>A0A9P6KKD9</accession>
<dbReference type="OrthoDB" id="187139at2759"/>
<feature type="transmembrane region" description="Helical" evidence="10">
    <location>
        <begin position="216"/>
        <end position="243"/>
    </location>
</feature>
<evidence type="ECO:0000256" key="10">
    <source>
        <dbReference type="SAM" id="Phobius"/>
    </source>
</evidence>
<dbReference type="SUPFAM" id="SSF53474">
    <property type="entry name" value="alpha/beta-Hydrolases"/>
    <property type="match status" value="1"/>
</dbReference>
<comment type="subcellular location">
    <subcellularLocation>
        <location evidence="1">Secreted</location>
    </subcellularLocation>
</comment>
<dbReference type="InterPro" id="IPR029058">
    <property type="entry name" value="AB_hydrolase_fold"/>
</dbReference>
<dbReference type="InterPro" id="IPR000743">
    <property type="entry name" value="Glyco_hydro_28"/>
</dbReference>
<organism evidence="11 12">
    <name type="scientific">Paraphaeosphaeria minitans</name>
    <dbReference type="NCBI Taxonomy" id="565426"/>
    <lineage>
        <taxon>Eukaryota</taxon>
        <taxon>Fungi</taxon>
        <taxon>Dikarya</taxon>
        <taxon>Ascomycota</taxon>
        <taxon>Pezizomycotina</taxon>
        <taxon>Dothideomycetes</taxon>
        <taxon>Pleosporomycetidae</taxon>
        <taxon>Pleosporales</taxon>
        <taxon>Massarineae</taxon>
        <taxon>Didymosphaeriaceae</taxon>
        <taxon>Paraphaeosphaeria</taxon>
    </lineage>
</organism>
<dbReference type="GO" id="GO:0005975">
    <property type="term" value="P:carbohydrate metabolic process"/>
    <property type="evidence" value="ECO:0007669"/>
    <property type="project" value="InterPro"/>
</dbReference>
<evidence type="ECO:0000256" key="5">
    <source>
        <dbReference type="ARBA" id="ARBA00022801"/>
    </source>
</evidence>
<dbReference type="GO" id="GO:0071555">
    <property type="term" value="P:cell wall organization"/>
    <property type="evidence" value="ECO:0007669"/>
    <property type="project" value="UniProtKB-KW"/>
</dbReference>
<evidence type="ECO:0000256" key="4">
    <source>
        <dbReference type="ARBA" id="ARBA00022729"/>
    </source>
</evidence>
<keyword evidence="10" id="KW-1133">Transmembrane helix</keyword>
<dbReference type="AlphaFoldDB" id="A0A9P6KKD9"/>
<keyword evidence="4" id="KW-0732">Signal</keyword>
<dbReference type="SUPFAM" id="SSF51126">
    <property type="entry name" value="Pectin lyase-like"/>
    <property type="match status" value="1"/>
</dbReference>
<dbReference type="Gene3D" id="2.160.20.10">
    <property type="entry name" value="Single-stranded right-handed beta-helix, Pectin lyase-like"/>
    <property type="match status" value="1"/>
</dbReference>
<feature type="transmembrane region" description="Helical" evidence="10">
    <location>
        <begin position="106"/>
        <end position="127"/>
    </location>
</feature>
<evidence type="ECO:0000313" key="11">
    <source>
        <dbReference type="EMBL" id="KAF9729506.1"/>
    </source>
</evidence>
<dbReference type="PANTHER" id="PTHR31736">
    <property type="match status" value="1"/>
</dbReference>
<dbReference type="PANTHER" id="PTHR31736:SF8">
    <property type="entry name" value="PUTATIVE (AFU_ORTHOLOGUE AFUA_7G06410)-RELATED"/>
    <property type="match status" value="1"/>
</dbReference>
<dbReference type="Gene3D" id="3.40.50.1820">
    <property type="entry name" value="alpha/beta hydrolase"/>
    <property type="match status" value="1"/>
</dbReference>
<keyword evidence="10" id="KW-0472">Membrane</keyword>
<evidence type="ECO:0000256" key="9">
    <source>
        <dbReference type="RuleBase" id="RU361169"/>
    </source>
</evidence>
<dbReference type="Proteomes" id="UP000756921">
    <property type="component" value="Unassembled WGS sequence"/>
</dbReference>